<protein>
    <submittedName>
        <fullName evidence="1">Uncharacterized protein</fullName>
    </submittedName>
</protein>
<comment type="caution">
    <text evidence="1">The sequence shown here is derived from an EMBL/GenBank/DDBJ whole genome shotgun (WGS) entry which is preliminary data.</text>
</comment>
<dbReference type="AlphaFoldDB" id="A0A232F0S1"/>
<keyword evidence="2" id="KW-1185">Reference proteome</keyword>
<proteinExistence type="predicted"/>
<dbReference type="Proteomes" id="UP000215335">
    <property type="component" value="Unassembled WGS sequence"/>
</dbReference>
<dbReference type="EMBL" id="NNAY01001319">
    <property type="protein sequence ID" value="OXU24376.1"/>
    <property type="molecule type" value="Genomic_DNA"/>
</dbReference>
<name>A0A232F0S1_9HYME</name>
<gene>
    <name evidence="1" type="ORF">TSAR_002059</name>
</gene>
<evidence type="ECO:0000313" key="1">
    <source>
        <dbReference type="EMBL" id="OXU24376.1"/>
    </source>
</evidence>
<reference evidence="1 2" key="1">
    <citation type="journal article" date="2017" name="Curr. Biol.">
        <title>The Evolution of Venom by Co-option of Single-Copy Genes.</title>
        <authorList>
            <person name="Martinson E.O."/>
            <person name="Mrinalini"/>
            <person name="Kelkar Y.D."/>
            <person name="Chang C.H."/>
            <person name="Werren J.H."/>
        </authorList>
    </citation>
    <scope>NUCLEOTIDE SEQUENCE [LARGE SCALE GENOMIC DNA]</scope>
    <source>
        <strain evidence="1 2">Alberta</strain>
        <tissue evidence="1">Whole body</tissue>
    </source>
</reference>
<evidence type="ECO:0000313" key="2">
    <source>
        <dbReference type="Proteomes" id="UP000215335"/>
    </source>
</evidence>
<accession>A0A232F0S1</accession>
<organism evidence="1 2">
    <name type="scientific">Trichomalopsis sarcophagae</name>
    <dbReference type="NCBI Taxonomy" id="543379"/>
    <lineage>
        <taxon>Eukaryota</taxon>
        <taxon>Metazoa</taxon>
        <taxon>Ecdysozoa</taxon>
        <taxon>Arthropoda</taxon>
        <taxon>Hexapoda</taxon>
        <taxon>Insecta</taxon>
        <taxon>Pterygota</taxon>
        <taxon>Neoptera</taxon>
        <taxon>Endopterygota</taxon>
        <taxon>Hymenoptera</taxon>
        <taxon>Apocrita</taxon>
        <taxon>Proctotrupomorpha</taxon>
        <taxon>Chalcidoidea</taxon>
        <taxon>Pteromalidae</taxon>
        <taxon>Pteromalinae</taxon>
        <taxon>Trichomalopsis</taxon>
    </lineage>
</organism>
<sequence length="61" mass="6942">MNISYFSCTRISFGSMLKLNFIERSVKVKSNFYTSFHSSCGGMGCQEDSRILDRAKSQIFS</sequence>